<evidence type="ECO:0000256" key="1">
    <source>
        <dbReference type="ARBA" id="ARBA00000815"/>
    </source>
</evidence>
<dbReference type="EC" id="3.1.3.5" evidence="7"/>
<evidence type="ECO:0000313" key="9">
    <source>
        <dbReference type="EMBL" id="OUI79356.1"/>
    </source>
</evidence>
<dbReference type="Pfam" id="PF01975">
    <property type="entry name" value="SurE"/>
    <property type="match status" value="1"/>
</dbReference>
<accession>A0A251ZXG8</accession>
<evidence type="ECO:0000256" key="3">
    <source>
        <dbReference type="ARBA" id="ARBA00022490"/>
    </source>
</evidence>
<comment type="function">
    <text evidence="7">Nucleotidase that shows phosphatase activity on nucleoside 5'-monophosphates.</text>
</comment>
<dbReference type="HAMAP" id="MF_00060">
    <property type="entry name" value="SurE"/>
    <property type="match status" value="1"/>
</dbReference>
<keyword evidence="4 7" id="KW-0479">Metal-binding</keyword>
<feature type="binding site" evidence="7">
    <location>
        <position position="14"/>
    </location>
    <ligand>
        <name>a divalent metal cation</name>
        <dbReference type="ChEBI" id="CHEBI:60240"/>
    </ligand>
</feature>
<dbReference type="GO" id="GO:0000166">
    <property type="term" value="F:nucleotide binding"/>
    <property type="evidence" value="ECO:0007669"/>
    <property type="project" value="UniProtKB-KW"/>
</dbReference>
<dbReference type="NCBIfam" id="TIGR00087">
    <property type="entry name" value="surE"/>
    <property type="match status" value="1"/>
</dbReference>
<dbReference type="GO" id="GO:0008254">
    <property type="term" value="F:3'-nucleotidase activity"/>
    <property type="evidence" value="ECO:0007669"/>
    <property type="project" value="TreeGrafter"/>
</dbReference>
<name>A0A251ZXG8_9PROT</name>
<gene>
    <name evidence="7" type="primary">surE</name>
    <name evidence="9" type="ORF">HK18_01985</name>
</gene>
<dbReference type="NCBIfam" id="NF001490">
    <property type="entry name" value="PRK00346.1-4"/>
    <property type="match status" value="1"/>
</dbReference>
<comment type="caution">
    <text evidence="9">The sequence shown here is derived from an EMBL/GenBank/DDBJ whole genome shotgun (WGS) entry which is preliminary data.</text>
</comment>
<keyword evidence="10" id="KW-1185">Reference proteome</keyword>
<dbReference type="InterPro" id="IPR002828">
    <property type="entry name" value="SurE-like_Pase/nucleotidase"/>
</dbReference>
<comment type="catalytic activity">
    <reaction evidence="1 7">
        <text>a ribonucleoside 5'-phosphate + H2O = a ribonucleoside + phosphate</text>
        <dbReference type="Rhea" id="RHEA:12484"/>
        <dbReference type="ChEBI" id="CHEBI:15377"/>
        <dbReference type="ChEBI" id="CHEBI:18254"/>
        <dbReference type="ChEBI" id="CHEBI:43474"/>
        <dbReference type="ChEBI" id="CHEBI:58043"/>
        <dbReference type="EC" id="3.1.3.5"/>
    </reaction>
</comment>
<evidence type="ECO:0000256" key="5">
    <source>
        <dbReference type="ARBA" id="ARBA00022741"/>
    </source>
</evidence>
<feature type="binding site" evidence="7">
    <location>
        <position position="45"/>
    </location>
    <ligand>
        <name>a divalent metal cation</name>
        <dbReference type="ChEBI" id="CHEBI:60240"/>
    </ligand>
</feature>
<feature type="binding site" evidence="7">
    <location>
        <position position="97"/>
    </location>
    <ligand>
        <name>a divalent metal cation</name>
        <dbReference type="ChEBI" id="CHEBI:60240"/>
    </ligand>
</feature>
<dbReference type="Proteomes" id="UP000194946">
    <property type="component" value="Unassembled WGS sequence"/>
</dbReference>
<evidence type="ECO:0000256" key="6">
    <source>
        <dbReference type="ARBA" id="ARBA00022801"/>
    </source>
</evidence>
<reference evidence="10" key="1">
    <citation type="submission" date="2014-06" db="EMBL/GenBank/DDBJ databases">
        <authorList>
            <person name="Winans N.J."/>
            <person name="Newell P.D."/>
            <person name="Douglas A.E."/>
        </authorList>
    </citation>
    <scope>NUCLEOTIDE SEQUENCE [LARGE SCALE GENOMIC DNA]</scope>
    <source>
        <strain evidence="10">DmL_052</strain>
    </source>
</reference>
<keyword evidence="6 7" id="KW-0378">Hydrolase</keyword>
<dbReference type="SUPFAM" id="SSF64167">
    <property type="entry name" value="SurE-like"/>
    <property type="match status" value="1"/>
</dbReference>
<dbReference type="PANTHER" id="PTHR30457:SF12">
    <property type="entry name" value="5'_3'-NUCLEOTIDASE SURE"/>
    <property type="match status" value="1"/>
</dbReference>
<proteinExistence type="inferred from homology"/>
<evidence type="ECO:0000256" key="2">
    <source>
        <dbReference type="ARBA" id="ARBA00011062"/>
    </source>
</evidence>
<keyword evidence="5 7" id="KW-0547">Nucleotide-binding</keyword>
<comment type="similarity">
    <text evidence="2 7">Belongs to the SurE nucleotidase family.</text>
</comment>
<dbReference type="RefSeq" id="WP_086631727.1">
    <property type="nucleotide sequence ID" value="NZ_JOPB01000001.1"/>
</dbReference>
<dbReference type="GO" id="GO:0004309">
    <property type="term" value="F:exopolyphosphatase activity"/>
    <property type="evidence" value="ECO:0007669"/>
    <property type="project" value="TreeGrafter"/>
</dbReference>
<dbReference type="Gene3D" id="3.40.1210.10">
    <property type="entry name" value="Survival protein SurE-like phosphatase/nucleotidase"/>
    <property type="match status" value="1"/>
</dbReference>
<evidence type="ECO:0000259" key="8">
    <source>
        <dbReference type="Pfam" id="PF01975"/>
    </source>
</evidence>
<evidence type="ECO:0000256" key="4">
    <source>
        <dbReference type="ARBA" id="ARBA00022723"/>
    </source>
</evidence>
<dbReference type="PANTHER" id="PTHR30457">
    <property type="entry name" value="5'-NUCLEOTIDASE SURE"/>
    <property type="match status" value="1"/>
</dbReference>
<evidence type="ECO:0000256" key="7">
    <source>
        <dbReference type="HAMAP-Rule" id="MF_00060"/>
    </source>
</evidence>
<comment type="cofactor">
    <cofactor evidence="7">
        <name>a divalent metal cation</name>
        <dbReference type="ChEBI" id="CHEBI:60240"/>
    </cofactor>
    <text evidence="7">Binds 1 divalent metal cation per subunit.</text>
</comment>
<organism evidence="9 10">
    <name type="scientific">Commensalibacter intestini</name>
    <dbReference type="NCBI Taxonomy" id="479936"/>
    <lineage>
        <taxon>Bacteria</taxon>
        <taxon>Pseudomonadati</taxon>
        <taxon>Pseudomonadota</taxon>
        <taxon>Alphaproteobacteria</taxon>
        <taxon>Acetobacterales</taxon>
        <taxon>Acetobacteraceae</taxon>
    </lineage>
</organism>
<dbReference type="EMBL" id="JOPB01000001">
    <property type="protein sequence ID" value="OUI79356.1"/>
    <property type="molecule type" value="Genomic_DNA"/>
</dbReference>
<dbReference type="InterPro" id="IPR030048">
    <property type="entry name" value="SurE"/>
</dbReference>
<keyword evidence="3 7" id="KW-0963">Cytoplasm</keyword>
<dbReference type="GO" id="GO:0005737">
    <property type="term" value="C:cytoplasm"/>
    <property type="evidence" value="ECO:0007669"/>
    <property type="project" value="UniProtKB-SubCell"/>
</dbReference>
<protein>
    <recommendedName>
        <fullName evidence="7">5'-nucleotidase SurE</fullName>
        <ecNumber evidence="7">3.1.3.5</ecNumber>
    </recommendedName>
    <alternativeName>
        <fullName evidence="7">Nucleoside 5'-monophosphate phosphohydrolase</fullName>
    </alternativeName>
</protein>
<feature type="binding site" evidence="7">
    <location>
        <position position="13"/>
    </location>
    <ligand>
        <name>a divalent metal cation</name>
        <dbReference type="ChEBI" id="CHEBI:60240"/>
    </ligand>
</feature>
<dbReference type="AlphaFoldDB" id="A0A251ZXG8"/>
<dbReference type="GO" id="GO:0046872">
    <property type="term" value="F:metal ion binding"/>
    <property type="evidence" value="ECO:0007669"/>
    <property type="project" value="UniProtKB-UniRule"/>
</dbReference>
<dbReference type="InterPro" id="IPR036523">
    <property type="entry name" value="SurE-like_sf"/>
</dbReference>
<evidence type="ECO:0000313" key="10">
    <source>
        <dbReference type="Proteomes" id="UP000194946"/>
    </source>
</evidence>
<dbReference type="GO" id="GO:0008253">
    <property type="term" value="F:5'-nucleotidase activity"/>
    <property type="evidence" value="ECO:0007669"/>
    <property type="project" value="UniProtKB-UniRule"/>
</dbReference>
<sequence>MSYLYDRVLLTNDDGFDAPGIKILENIASKIAKEVWIVAPDKDQSGTSQSVSIHNPLRAIKKDERHFAVSGTPADCIVMGLRNLMPHKPDLILSGVNRGSNLGLETIFSGTVGAAMTGCLLGIPSIAFSQNFRDGHDLYWETAYHHGPEVLRKLSTLPWQQPRTCLNVNFPDCPSDEVKSIEFTTQGVGYIEDINVLSKTDTREVPYYWLTFDRPIKDDLANTETQVVNNNSISITPLTFDRTDHALLKSLKS</sequence>
<feature type="domain" description="Survival protein SurE-like phosphatase/nucleotidase" evidence="8">
    <location>
        <begin position="8"/>
        <end position="189"/>
    </location>
</feature>
<comment type="subcellular location">
    <subcellularLocation>
        <location evidence="7">Cytoplasm</location>
    </subcellularLocation>
</comment>